<keyword evidence="6 7" id="KW-0961">Cell wall biogenesis/degradation</keyword>
<dbReference type="GO" id="GO:0051301">
    <property type="term" value="P:cell division"/>
    <property type="evidence" value="ECO:0007669"/>
    <property type="project" value="UniProtKB-KW"/>
</dbReference>
<comment type="pathway">
    <text evidence="7 8">Cell wall biogenesis; peptidoglycan biosynthesis.</text>
</comment>
<dbReference type="Pfam" id="PF02875">
    <property type="entry name" value="Mur_ligase_C"/>
    <property type="match status" value="1"/>
</dbReference>
<feature type="binding site" evidence="7">
    <location>
        <position position="29"/>
    </location>
    <ligand>
        <name>UDP-N-acetyl-alpha-D-muramoyl-L-alanyl-D-glutamate</name>
        <dbReference type="ChEBI" id="CHEBI:83900"/>
    </ligand>
</feature>
<keyword evidence="2 7" id="KW-0132">Cell division</keyword>
<dbReference type="InterPro" id="IPR036615">
    <property type="entry name" value="Mur_ligase_C_dom_sf"/>
</dbReference>
<dbReference type="InterPro" id="IPR035911">
    <property type="entry name" value="MurE/MurF_N"/>
</dbReference>
<feature type="binding site" evidence="7">
    <location>
        <position position="394"/>
    </location>
    <ligand>
        <name>meso-2,6-diaminopimelate</name>
        <dbReference type="ChEBI" id="CHEBI:57791"/>
    </ligand>
</feature>
<evidence type="ECO:0000256" key="6">
    <source>
        <dbReference type="ARBA" id="ARBA00023316"/>
    </source>
</evidence>
<feature type="domain" description="Mur ligase central" evidence="11">
    <location>
        <begin position="118"/>
        <end position="322"/>
    </location>
</feature>
<feature type="domain" description="Mur ligase N-terminal catalytic" evidence="9">
    <location>
        <begin position="25"/>
        <end position="102"/>
    </location>
</feature>
<feature type="binding site" evidence="7">
    <location>
        <position position="197"/>
    </location>
    <ligand>
        <name>UDP-N-acetyl-alpha-D-muramoyl-L-alanyl-D-glutamate</name>
        <dbReference type="ChEBI" id="CHEBI:83900"/>
    </ligand>
</feature>
<dbReference type="Pfam" id="PF08245">
    <property type="entry name" value="Mur_ligase_M"/>
    <property type="match status" value="1"/>
</dbReference>
<feature type="binding site" evidence="7">
    <location>
        <position position="31"/>
    </location>
    <ligand>
        <name>UDP-N-acetyl-alpha-D-muramoyl-L-alanyl-D-glutamate</name>
        <dbReference type="ChEBI" id="CHEBI:83900"/>
    </ligand>
</feature>
<proteinExistence type="inferred from homology"/>
<dbReference type="NCBIfam" id="NF001126">
    <property type="entry name" value="PRK00139.1-4"/>
    <property type="match status" value="1"/>
</dbReference>
<evidence type="ECO:0000259" key="11">
    <source>
        <dbReference type="Pfam" id="PF08245"/>
    </source>
</evidence>
<comment type="subcellular location">
    <subcellularLocation>
        <location evidence="7 8">Cytoplasm</location>
    </subcellularLocation>
</comment>
<feature type="domain" description="Mur ligase C-terminal" evidence="10">
    <location>
        <begin position="345"/>
        <end position="474"/>
    </location>
</feature>
<feature type="binding site" evidence="7">
    <location>
        <position position="472"/>
    </location>
    <ligand>
        <name>meso-2,6-diaminopimelate</name>
        <dbReference type="ChEBI" id="CHEBI:57791"/>
    </ligand>
</feature>
<comment type="function">
    <text evidence="7">Catalyzes the addition of meso-diaminopimelic acid to the nucleotide precursor UDP-N-acetylmuramoyl-L-alanyl-D-glutamate (UMAG) in the biosynthesis of bacterial cell-wall peptidoglycan.</text>
</comment>
<evidence type="ECO:0000313" key="12">
    <source>
        <dbReference type="EMBL" id="URJ28041.1"/>
    </source>
</evidence>
<feature type="short sequence motif" description="Meso-diaminopimelate recognition motif" evidence="7">
    <location>
        <begin position="418"/>
        <end position="421"/>
    </location>
</feature>
<evidence type="ECO:0000256" key="3">
    <source>
        <dbReference type="ARBA" id="ARBA00022960"/>
    </source>
</evidence>
<dbReference type="SUPFAM" id="SSF53623">
    <property type="entry name" value="MurD-like peptide ligases, catalytic domain"/>
    <property type="match status" value="1"/>
</dbReference>
<dbReference type="GO" id="GO:0005737">
    <property type="term" value="C:cytoplasm"/>
    <property type="evidence" value="ECO:0007669"/>
    <property type="project" value="UniProtKB-SubCell"/>
</dbReference>
<dbReference type="GO" id="GO:0005524">
    <property type="term" value="F:ATP binding"/>
    <property type="evidence" value="ECO:0007669"/>
    <property type="project" value="UniProtKB-UniRule"/>
</dbReference>
<comment type="similarity">
    <text evidence="1 7">Belongs to the MurCDEF family. MurE subfamily.</text>
</comment>
<keyword evidence="3 7" id="KW-0133">Cell shape</keyword>
<feature type="modified residue" description="N6-carboxylysine" evidence="7">
    <location>
        <position position="229"/>
    </location>
</feature>
<dbReference type="InterPro" id="IPR036565">
    <property type="entry name" value="Mur-like_cat_sf"/>
</dbReference>
<comment type="catalytic activity">
    <reaction evidence="7">
        <text>UDP-N-acetyl-alpha-D-muramoyl-L-alanyl-D-glutamate + meso-2,6-diaminopimelate + ATP = UDP-N-acetyl-alpha-D-muramoyl-L-alanyl-gamma-D-glutamyl-meso-2,6-diaminopimelate + ADP + phosphate + H(+)</text>
        <dbReference type="Rhea" id="RHEA:23676"/>
        <dbReference type="ChEBI" id="CHEBI:15378"/>
        <dbReference type="ChEBI" id="CHEBI:30616"/>
        <dbReference type="ChEBI" id="CHEBI:43474"/>
        <dbReference type="ChEBI" id="CHEBI:57791"/>
        <dbReference type="ChEBI" id="CHEBI:83900"/>
        <dbReference type="ChEBI" id="CHEBI:83905"/>
        <dbReference type="ChEBI" id="CHEBI:456216"/>
        <dbReference type="EC" id="6.3.2.13"/>
    </reaction>
</comment>
<feature type="binding site" evidence="7">
    <location>
        <position position="189"/>
    </location>
    <ligand>
        <name>UDP-N-acetyl-alpha-D-muramoyl-L-alanyl-D-glutamate</name>
        <dbReference type="ChEBI" id="CHEBI:83900"/>
    </ligand>
</feature>
<dbReference type="PANTHER" id="PTHR23135">
    <property type="entry name" value="MUR LIGASE FAMILY MEMBER"/>
    <property type="match status" value="1"/>
</dbReference>
<evidence type="ECO:0000256" key="1">
    <source>
        <dbReference type="ARBA" id="ARBA00005898"/>
    </source>
</evidence>
<dbReference type="EC" id="6.3.2.13" evidence="7"/>
<evidence type="ECO:0000259" key="9">
    <source>
        <dbReference type="Pfam" id="PF01225"/>
    </source>
</evidence>
<dbReference type="Pfam" id="PF01225">
    <property type="entry name" value="Mur_ligase"/>
    <property type="match status" value="1"/>
</dbReference>
<feature type="binding site" evidence="7">
    <location>
        <position position="195"/>
    </location>
    <ligand>
        <name>UDP-N-acetyl-alpha-D-muramoyl-L-alanyl-D-glutamate</name>
        <dbReference type="ChEBI" id="CHEBI:83900"/>
    </ligand>
</feature>
<evidence type="ECO:0000313" key="13">
    <source>
        <dbReference type="Proteomes" id="UP001056209"/>
    </source>
</evidence>
<reference evidence="12" key="1">
    <citation type="submission" date="2022-05" db="EMBL/GenBank/DDBJ databases">
        <title>Impact of host demography and evolutionary history on endosymbiont molecular evolution: a test in carpenter ants (Genus Camponotus) and their Blochmannia endosymbionts.</title>
        <authorList>
            <person name="Manthey J.D."/>
            <person name="Giron J.C."/>
            <person name="Hruska J.P."/>
        </authorList>
    </citation>
    <scope>NUCLEOTIDE SEQUENCE</scope>
    <source>
        <strain evidence="12">C-039</strain>
    </source>
</reference>
<dbReference type="NCBIfam" id="TIGR01085">
    <property type="entry name" value="murE"/>
    <property type="match status" value="1"/>
</dbReference>
<name>A0A9Q8X2F2_9ENTR</name>
<dbReference type="GO" id="GO:0071555">
    <property type="term" value="P:cell wall organization"/>
    <property type="evidence" value="ECO:0007669"/>
    <property type="project" value="UniProtKB-KW"/>
</dbReference>
<evidence type="ECO:0000256" key="7">
    <source>
        <dbReference type="HAMAP-Rule" id="MF_00208"/>
    </source>
</evidence>
<gene>
    <name evidence="7 12" type="primary">murE</name>
    <name evidence="12" type="ORF">M9393_02560</name>
</gene>
<protein>
    <recommendedName>
        <fullName evidence="7">UDP-N-acetylmuramoyl-L-alanyl-D-glutamate--2,6-diaminopimelate ligase</fullName>
        <ecNumber evidence="7">6.3.2.13</ecNumber>
    </recommendedName>
    <alternativeName>
        <fullName evidence="7">Meso-A2pm-adding enzyme</fullName>
    </alternativeName>
    <alternativeName>
        <fullName evidence="7">Meso-diaminopimelate-adding enzyme</fullName>
    </alternativeName>
    <alternativeName>
        <fullName evidence="7">UDP-MurNAc-L-Ala-D-Glu:meso-diaminopimelate ligase</fullName>
    </alternativeName>
    <alternativeName>
        <fullName evidence="7">UDP-MurNAc-tripeptide synthetase</fullName>
    </alternativeName>
    <alternativeName>
        <fullName evidence="7">UDP-N-acetylmuramyl-tripeptide synthetase</fullName>
    </alternativeName>
</protein>
<accession>A0A9Q8X2F2</accession>
<keyword evidence="5 7" id="KW-0131">Cell cycle</keyword>
<evidence type="ECO:0000256" key="2">
    <source>
        <dbReference type="ARBA" id="ARBA00022618"/>
    </source>
</evidence>
<keyword evidence="7" id="KW-0460">Magnesium</keyword>
<dbReference type="InterPro" id="IPR000713">
    <property type="entry name" value="Mur_ligase_N"/>
</dbReference>
<feature type="binding site" evidence="7">
    <location>
        <begin position="418"/>
        <end position="421"/>
    </location>
    <ligand>
        <name>meso-2,6-diaminopimelate</name>
        <dbReference type="ChEBI" id="CHEBI:57791"/>
    </ligand>
</feature>
<dbReference type="SUPFAM" id="SSF63418">
    <property type="entry name" value="MurE/MurF N-terminal domain"/>
    <property type="match status" value="1"/>
</dbReference>
<keyword evidence="7 12" id="KW-0436">Ligase</keyword>
<organism evidence="12 13">
    <name type="scientific">Candidatus Blochmannia vicinus</name>
    <name type="common">nom. nud.</name>
    <dbReference type="NCBI Taxonomy" id="251540"/>
    <lineage>
        <taxon>Bacteria</taxon>
        <taxon>Pseudomonadati</taxon>
        <taxon>Pseudomonadota</taxon>
        <taxon>Gammaproteobacteria</taxon>
        <taxon>Enterobacterales</taxon>
        <taxon>Enterobacteriaceae</taxon>
        <taxon>ant endosymbionts</taxon>
        <taxon>Candidatus Blochmanniella</taxon>
    </lineage>
</organism>
<dbReference type="SUPFAM" id="SSF53244">
    <property type="entry name" value="MurD-like peptide ligases, peptide-binding domain"/>
    <property type="match status" value="1"/>
</dbReference>
<comment type="cofactor">
    <cofactor evidence="7">
        <name>Mg(2+)</name>
        <dbReference type="ChEBI" id="CHEBI:18420"/>
    </cofactor>
</comment>
<dbReference type="PANTHER" id="PTHR23135:SF4">
    <property type="entry name" value="UDP-N-ACETYLMURAMOYL-L-ALANYL-D-GLUTAMATE--2,6-DIAMINOPIMELATE LIGASE MURE HOMOLOG, CHLOROPLASTIC"/>
    <property type="match status" value="1"/>
</dbReference>
<dbReference type="InterPro" id="IPR004101">
    <property type="entry name" value="Mur_ligase_C"/>
</dbReference>
<evidence type="ECO:0000259" key="10">
    <source>
        <dbReference type="Pfam" id="PF02875"/>
    </source>
</evidence>
<feature type="binding site" evidence="7">
    <location>
        <begin position="120"/>
        <end position="126"/>
    </location>
    <ligand>
        <name>ATP</name>
        <dbReference type="ChEBI" id="CHEBI:30616"/>
    </ligand>
</feature>
<feature type="binding site" evidence="7">
    <location>
        <position position="476"/>
    </location>
    <ligand>
        <name>meso-2,6-diaminopimelate</name>
        <dbReference type="ChEBI" id="CHEBI:57791"/>
    </ligand>
</feature>
<keyword evidence="7" id="KW-0067">ATP-binding</keyword>
<dbReference type="GO" id="GO:0008765">
    <property type="term" value="F:UDP-N-acetylmuramoylalanyl-D-glutamate-2,6-diaminopimelate ligase activity"/>
    <property type="evidence" value="ECO:0007669"/>
    <property type="project" value="UniProtKB-UniRule"/>
</dbReference>
<evidence type="ECO:0000256" key="4">
    <source>
        <dbReference type="ARBA" id="ARBA00022984"/>
    </source>
</evidence>
<keyword evidence="4 7" id="KW-0573">Peptidoglycan synthesis</keyword>
<dbReference type="InterPro" id="IPR013221">
    <property type="entry name" value="Mur_ligase_cen"/>
</dbReference>
<dbReference type="GO" id="GO:0008360">
    <property type="term" value="P:regulation of cell shape"/>
    <property type="evidence" value="ECO:0007669"/>
    <property type="project" value="UniProtKB-KW"/>
</dbReference>
<dbReference type="AlphaFoldDB" id="A0A9Q8X2F2"/>
<feature type="binding site" evidence="7">
    <location>
        <position position="161"/>
    </location>
    <ligand>
        <name>UDP-N-acetyl-alpha-D-muramoyl-L-alanyl-D-glutamate</name>
        <dbReference type="ChEBI" id="CHEBI:83900"/>
    </ligand>
</feature>
<evidence type="ECO:0000256" key="8">
    <source>
        <dbReference type="RuleBase" id="RU004135"/>
    </source>
</evidence>
<dbReference type="RefSeq" id="WP_250248430.1">
    <property type="nucleotide sequence ID" value="NZ_CP097753.1"/>
</dbReference>
<dbReference type="NCBIfam" id="NF001123">
    <property type="entry name" value="PRK00139.1-1"/>
    <property type="match status" value="1"/>
</dbReference>
<evidence type="ECO:0000256" key="5">
    <source>
        <dbReference type="ARBA" id="ARBA00023306"/>
    </source>
</evidence>
<keyword evidence="7" id="KW-0547">Nucleotide-binding</keyword>
<sequence length="506" mass="57116">MHELHNLYKFLLPCVSNNSVSPILTGMQLDSRDVTLGNLFIAVKGYRTDGRFYIDYAIKKGAAAVLSESWNNTTVSKKYSYHTNEIPVVYINNLSQHLSDMAGIFYNHPSRFLNLVGVTGTNGKTTVTHLLASWVKLLGEKSAVMGTLGNGMLDNMSLSDNTTCSAIDTQKILDQFIKDKIVFVAMEISSHGLSQHRVDALYFKVAVFTNLSHDHLDYHGNMEQYLMSKWRLFNELHVEKYVINADDLIGCRWLYYLPQAVAVTTTRNLPFFWKGKWISVIKVNYYLHCTNIIFDSSWGGGIIHSQLLGEFNVNNLLLALGALLVLGYPLSLLVHASSQLQPIIGRMEVFSSNGRPTIIVDYAHTPDALKKVLISIRQYCYGQLWCVFGCGGDRDQSKRALMGYVAKKYADRIIITNDNPRTEEPQSIINDIMYGVGLSNSKKIIKIIKNRYSAIRTVISQACSEDIILISGKGHEKYQIIGNNRIYHSDQDIVKKFLKITYHDSI</sequence>
<feature type="binding site" evidence="7">
    <location>
        <begin position="162"/>
        <end position="163"/>
    </location>
    <ligand>
        <name>UDP-N-acetyl-alpha-D-muramoyl-L-alanyl-D-glutamate</name>
        <dbReference type="ChEBI" id="CHEBI:83900"/>
    </ligand>
</feature>
<comment type="caution">
    <text evidence="7">Lacks conserved residue(s) required for the propagation of feature annotation.</text>
</comment>
<dbReference type="HAMAP" id="MF_00208">
    <property type="entry name" value="MurE"/>
    <property type="match status" value="1"/>
</dbReference>
<dbReference type="EMBL" id="CP097753">
    <property type="protein sequence ID" value="URJ28041.1"/>
    <property type="molecule type" value="Genomic_DNA"/>
</dbReference>
<dbReference type="Gene3D" id="3.40.1390.10">
    <property type="entry name" value="MurE/MurF, N-terminal domain"/>
    <property type="match status" value="1"/>
</dbReference>
<dbReference type="Gene3D" id="3.90.190.20">
    <property type="entry name" value="Mur ligase, C-terminal domain"/>
    <property type="match status" value="1"/>
</dbReference>
<comment type="PTM">
    <text evidence="7">Carboxylation is probably crucial for Mg(2+) binding and, consequently, for the gamma-phosphate positioning of ATP.</text>
</comment>
<keyword evidence="7" id="KW-0963">Cytoplasm</keyword>
<dbReference type="Gene3D" id="3.40.1190.10">
    <property type="entry name" value="Mur-like, catalytic domain"/>
    <property type="match status" value="1"/>
</dbReference>
<dbReference type="Proteomes" id="UP001056209">
    <property type="component" value="Chromosome"/>
</dbReference>
<dbReference type="GO" id="GO:0009252">
    <property type="term" value="P:peptidoglycan biosynthetic process"/>
    <property type="evidence" value="ECO:0007669"/>
    <property type="project" value="UniProtKB-UniRule"/>
</dbReference>
<dbReference type="GO" id="GO:0000287">
    <property type="term" value="F:magnesium ion binding"/>
    <property type="evidence" value="ECO:0007669"/>
    <property type="project" value="UniProtKB-UniRule"/>
</dbReference>
<dbReference type="InterPro" id="IPR005761">
    <property type="entry name" value="UDP-N-AcMur-Glu-dNH2Pim_ligase"/>
</dbReference>